<keyword evidence="3" id="KW-1185">Reference proteome</keyword>
<organism evidence="2 3">
    <name type="scientific">Fonsecaea nubica</name>
    <dbReference type="NCBI Taxonomy" id="856822"/>
    <lineage>
        <taxon>Eukaryota</taxon>
        <taxon>Fungi</taxon>
        <taxon>Dikarya</taxon>
        <taxon>Ascomycota</taxon>
        <taxon>Pezizomycotina</taxon>
        <taxon>Eurotiomycetes</taxon>
        <taxon>Chaetothyriomycetidae</taxon>
        <taxon>Chaetothyriales</taxon>
        <taxon>Herpotrichiellaceae</taxon>
        <taxon>Fonsecaea</taxon>
    </lineage>
</organism>
<dbReference type="AlphaFoldDB" id="A0A178DBK9"/>
<dbReference type="GeneID" id="34585212"/>
<dbReference type="Proteomes" id="UP000185904">
    <property type="component" value="Unassembled WGS sequence"/>
</dbReference>
<gene>
    <name evidence="2" type="ORF">AYO20_01788</name>
</gene>
<feature type="compositionally biased region" description="Basic and acidic residues" evidence="1">
    <location>
        <begin position="24"/>
        <end position="35"/>
    </location>
</feature>
<proteinExistence type="predicted"/>
<evidence type="ECO:0000313" key="3">
    <source>
        <dbReference type="Proteomes" id="UP000185904"/>
    </source>
</evidence>
<sequence>MSYHHSSPDVYYQRDDIEEYGWDTGHEEYSDHGDYDDPDQDDGADNWDPNEEYGEHGEHDELDCVVAIADSESLGQDLEYSKDGDDDDTSHPNLNQEGDQRENTEPDINQEGNQWKHPHPDVIQQLVMQALTEIGYT</sequence>
<reference evidence="2 3" key="1">
    <citation type="submission" date="2016-03" db="EMBL/GenBank/DDBJ databases">
        <title>The draft genome sequence of Fonsecaea nubica causative agent of cutaneous subcutaneous infection in human host.</title>
        <authorList>
            <person name="Costa F."/>
            <person name="Sybren D.H."/>
            <person name="Raittz R.T."/>
            <person name="Weiss V.A."/>
            <person name="Leao A.C."/>
            <person name="Gomes R."/>
            <person name="De Souza E.M."/>
            <person name="Pedrosa F.O."/>
            <person name="Steffens M.B."/>
            <person name="Bombassaro A."/>
            <person name="Tadra-Sfeir M.Z."/>
            <person name="Moreno L.F."/>
            <person name="Najafzadeh M.J."/>
            <person name="Felipe M.S."/>
            <person name="Teixeira M."/>
            <person name="Sun J."/>
            <person name="Xi L."/>
            <person name="Castro M.A."/>
            <person name="Vicente V.A."/>
        </authorList>
    </citation>
    <scope>NUCLEOTIDE SEQUENCE [LARGE SCALE GENOMIC DNA]</scope>
    <source>
        <strain evidence="2 3">CBS 269.64</strain>
    </source>
</reference>
<protein>
    <submittedName>
        <fullName evidence="2">Uncharacterized protein</fullName>
    </submittedName>
</protein>
<dbReference type="OrthoDB" id="4150726at2759"/>
<accession>A0A178DBK9</accession>
<feature type="region of interest" description="Disordered" evidence="1">
    <location>
        <begin position="1"/>
        <end position="121"/>
    </location>
</feature>
<evidence type="ECO:0000256" key="1">
    <source>
        <dbReference type="SAM" id="MobiDB-lite"/>
    </source>
</evidence>
<comment type="caution">
    <text evidence="2">The sequence shown here is derived from an EMBL/GenBank/DDBJ whole genome shotgun (WGS) entry which is preliminary data.</text>
</comment>
<name>A0A178DBK9_9EURO</name>
<evidence type="ECO:0000313" key="2">
    <source>
        <dbReference type="EMBL" id="OAL39037.1"/>
    </source>
</evidence>
<dbReference type="EMBL" id="LVCJ01000007">
    <property type="protein sequence ID" value="OAL39037.1"/>
    <property type="molecule type" value="Genomic_DNA"/>
</dbReference>
<dbReference type="RefSeq" id="XP_022504049.1">
    <property type="nucleotide sequence ID" value="XM_022640094.1"/>
</dbReference>
<feature type="compositionally biased region" description="Acidic residues" evidence="1">
    <location>
        <begin position="36"/>
        <end position="52"/>
    </location>
</feature>